<gene>
    <name evidence="2" type="ORF">V5N11_020486</name>
</gene>
<dbReference type="NCBIfam" id="TIGR01572">
    <property type="entry name" value="A_thl_para_3677"/>
    <property type="match status" value="1"/>
</dbReference>
<comment type="similarity">
    <text evidence="1">Belongs to the UPF0725 (EMB2204) family.</text>
</comment>
<comment type="caution">
    <text evidence="2">The sequence shown here is derived from an EMBL/GenBank/DDBJ whole genome shotgun (WGS) entry which is preliminary data.</text>
</comment>
<proteinExistence type="inferred from homology"/>
<sequence>MTTEELRERQSEYWRRVAESDGFDVEGLVIPRGGGLIRFDCQRRNITPPLRSLVKLYAMVGLHRYNMVKGTSFFLHSLLKFNKLTNCVSSYYITLIAYDPKSRDLQETFQVRIDEKTRGNLDMTCSVARPKDEKGDLTKKKKPFSAHYHGGALAKNVIFKGGLPDWPSDLDLSNTKRFYMVTKQEWQDSNWIFFYLQLVICAEDRFVDETVLDELQIVKVAIETGEDNDERLNAKSAIVYITFMGLVNGKPAECKAIVRRVLNVNGERLSLMGQLCGGVRLCLEKQVEILRHKRARMINN</sequence>
<reference evidence="2 3" key="1">
    <citation type="submission" date="2024-04" db="EMBL/GenBank/DDBJ databases">
        <title>Genome assembly C_amara_ONT_v2.</title>
        <authorList>
            <person name="Yant L."/>
            <person name="Moore C."/>
            <person name="Slenker M."/>
        </authorList>
    </citation>
    <scope>NUCLEOTIDE SEQUENCE [LARGE SCALE GENOMIC DNA]</scope>
    <source>
        <tissue evidence="2">Leaf</tissue>
    </source>
</reference>
<dbReference type="Proteomes" id="UP001558713">
    <property type="component" value="Unassembled WGS sequence"/>
</dbReference>
<protein>
    <submittedName>
        <fullName evidence="2">Uncharacterized protein</fullName>
    </submittedName>
</protein>
<evidence type="ECO:0000313" key="3">
    <source>
        <dbReference type="Proteomes" id="UP001558713"/>
    </source>
</evidence>
<dbReference type="PANTHER" id="PTHR31260">
    <property type="entry name" value="CYSTATIN/MONELLIN SUPERFAMILY PROTEIN"/>
    <property type="match status" value="1"/>
</dbReference>
<evidence type="ECO:0000256" key="1">
    <source>
        <dbReference type="ARBA" id="ARBA00043961"/>
    </source>
</evidence>
<evidence type="ECO:0000313" key="2">
    <source>
        <dbReference type="EMBL" id="KAL1209920.1"/>
    </source>
</evidence>
<dbReference type="EMBL" id="JBANAX010000402">
    <property type="protein sequence ID" value="KAL1209920.1"/>
    <property type="molecule type" value="Genomic_DNA"/>
</dbReference>
<organism evidence="2 3">
    <name type="scientific">Cardamine amara subsp. amara</name>
    <dbReference type="NCBI Taxonomy" id="228776"/>
    <lineage>
        <taxon>Eukaryota</taxon>
        <taxon>Viridiplantae</taxon>
        <taxon>Streptophyta</taxon>
        <taxon>Embryophyta</taxon>
        <taxon>Tracheophyta</taxon>
        <taxon>Spermatophyta</taxon>
        <taxon>Magnoliopsida</taxon>
        <taxon>eudicotyledons</taxon>
        <taxon>Gunneridae</taxon>
        <taxon>Pentapetalae</taxon>
        <taxon>rosids</taxon>
        <taxon>malvids</taxon>
        <taxon>Brassicales</taxon>
        <taxon>Brassicaceae</taxon>
        <taxon>Cardamineae</taxon>
        <taxon>Cardamine</taxon>
    </lineage>
</organism>
<keyword evidence="3" id="KW-1185">Reference proteome</keyword>
<dbReference type="PANTHER" id="PTHR31260:SF77">
    <property type="entry name" value="(RAPE) HYPOTHETICAL PROTEIN"/>
    <property type="match status" value="1"/>
</dbReference>
<name>A0ABD1BD97_CARAN</name>
<accession>A0ABD1BD97</accession>
<dbReference type="AlphaFoldDB" id="A0ABD1BD97"/>
<dbReference type="Pfam" id="PF04776">
    <property type="entry name" value="protein_MS5"/>
    <property type="match status" value="1"/>
</dbReference>
<dbReference type="InterPro" id="IPR006462">
    <property type="entry name" value="MS5"/>
</dbReference>